<organism evidence="1 2">
    <name type="scientific">Pseudodesulfovibrio sediminis</name>
    <dbReference type="NCBI Taxonomy" id="2810563"/>
    <lineage>
        <taxon>Bacteria</taxon>
        <taxon>Pseudomonadati</taxon>
        <taxon>Thermodesulfobacteriota</taxon>
        <taxon>Desulfovibrionia</taxon>
        <taxon>Desulfovibrionales</taxon>
        <taxon>Desulfovibrionaceae</taxon>
    </lineage>
</organism>
<protein>
    <submittedName>
        <fullName evidence="1">Uncharacterized protein</fullName>
    </submittedName>
</protein>
<proteinExistence type="predicted"/>
<name>A0ABN6EQ02_9BACT</name>
<evidence type="ECO:0000313" key="1">
    <source>
        <dbReference type="EMBL" id="BCS87325.1"/>
    </source>
</evidence>
<reference evidence="1" key="1">
    <citation type="journal article" date="2022" name="Arch. Microbiol.">
        <title>Pseudodesulfovibrio sediminis sp. nov., a mesophilic and neutrophilic sulfate-reducing bacterium isolated from sediment of a brackish lake.</title>
        <authorList>
            <person name="Takahashi A."/>
            <person name="Kojima H."/>
            <person name="Watanabe M."/>
            <person name="Fukui M."/>
        </authorList>
    </citation>
    <scope>NUCLEOTIDE SEQUENCE</scope>
    <source>
        <strain evidence="1">SF6</strain>
    </source>
</reference>
<dbReference type="Proteomes" id="UP001053296">
    <property type="component" value="Chromosome"/>
</dbReference>
<sequence>MQITEDKNEVRYTASAGQTEFVFDFPVYLDTHLVVYDGEVVDGVTNWTEQTLTDDYTMVHTDEEAKTGKVVFTSGRTVGHKILIIRNVPLTQLSRYIDDDKLPAAVFETDINLGVMRDQQHAKLFAKCFRLPLTSELEDLSIPEPEAGKVLYWISTTEMGNKSLADLGAIALPLSVTDGGTGGDTVEDAVEGLGLTKAIKADESIVLEKGYPAQANAMVTSAPSPATGALQTIDTSGGAVDLGVPVAAGVIRFVASGDNALNPSASYGSIDGEYDTVIGLAQGEIVSDGTNHFLTIVNGVSA</sequence>
<gene>
    <name evidence="1" type="ORF">PSDVSF_05670</name>
</gene>
<keyword evidence="2" id="KW-1185">Reference proteome</keyword>
<dbReference type="RefSeq" id="WP_229593465.1">
    <property type="nucleotide sequence ID" value="NZ_AP024485.1"/>
</dbReference>
<dbReference type="EMBL" id="AP024485">
    <property type="protein sequence ID" value="BCS87325.1"/>
    <property type="molecule type" value="Genomic_DNA"/>
</dbReference>
<accession>A0ABN6EQ02</accession>
<evidence type="ECO:0000313" key="2">
    <source>
        <dbReference type="Proteomes" id="UP001053296"/>
    </source>
</evidence>